<name>A0A845BAQ0_9PROT</name>
<evidence type="ECO:0000256" key="2">
    <source>
        <dbReference type="ARBA" id="ARBA00023002"/>
    </source>
</evidence>
<protein>
    <submittedName>
        <fullName evidence="4">SDR family oxidoreductase</fullName>
    </submittedName>
</protein>
<keyword evidence="5" id="KW-1185">Reference proteome</keyword>
<dbReference type="EMBL" id="SNVJ01000005">
    <property type="protein sequence ID" value="MXP63164.1"/>
    <property type="molecule type" value="Genomic_DNA"/>
</dbReference>
<dbReference type="RefSeq" id="WP_160936293.1">
    <property type="nucleotide sequence ID" value="NZ_SNVJ01000005.1"/>
</dbReference>
<evidence type="ECO:0000313" key="5">
    <source>
        <dbReference type="Proteomes" id="UP000460715"/>
    </source>
</evidence>
<feature type="domain" description="Ketoreductase" evidence="3">
    <location>
        <begin position="3"/>
        <end position="174"/>
    </location>
</feature>
<dbReference type="InterPro" id="IPR036291">
    <property type="entry name" value="NAD(P)-bd_dom_sf"/>
</dbReference>
<comment type="similarity">
    <text evidence="1">Belongs to the short-chain dehydrogenases/reductases (SDR) family.</text>
</comment>
<dbReference type="PRINTS" id="PR00081">
    <property type="entry name" value="GDHRDH"/>
</dbReference>
<dbReference type="GO" id="GO:0016491">
    <property type="term" value="F:oxidoreductase activity"/>
    <property type="evidence" value="ECO:0007669"/>
    <property type="project" value="UniProtKB-KW"/>
</dbReference>
<dbReference type="AlphaFoldDB" id="A0A845BAQ0"/>
<accession>A0A845BAQ0</accession>
<dbReference type="Proteomes" id="UP000460715">
    <property type="component" value="Unassembled WGS sequence"/>
</dbReference>
<dbReference type="SMART" id="SM00822">
    <property type="entry name" value="PKS_KR"/>
    <property type="match status" value="1"/>
</dbReference>
<dbReference type="Gene3D" id="3.40.50.720">
    <property type="entry name" value="NAD(P)-binding Rossmann-like Domain"/>
    <property type="match status" value="1"/>
</dbReference>
<dbReference type="OrthoDB" id="9803333at2"/>
<dbReference type="CDD" id="cd05233">
    <property type="entry name" value="SDR_c"/>
    <property type="match status" value="1"/>
</dbReference>
<dbReference type="PANTHER" id="PTHR43477:SF1">
    <property type="entry name" value="DIHYDROANTICAPSIN 7-DEHYDROGENASE"/>
    <property type="match status" value="1"/>
</dbReference>
<reference evidence="4 5" key="1">
    <citation type="submission" date="2019-03" db="EMBL/GenBank/DDBJ databases">
        <title>Roseomonas sp. a novel Roseomonas species isolated from Sea whip Gorgonian.</title>
        <authorList>
            <person name="Li F."/>
            <person name="Pan X."/>
            <person name="Huang S."/>
            <person name="Li Z."/>
            <person name="Meng B."/>
        </authorList>
    </citation>
    <scope>NUCLEOTIDE SEQUENCE [LARGE SCALE GENOMIC DNA]</scope>
    <source>
        <strain evidence="4 5">M0104</strain>
    </source>
</reference>
<proteinExistence type="inferred from homology"/>
<dbReference type="PANTHER" id="PTHR43477">
    <property type="entry name" value="DIHYDROANTICAPSIN 7-DEHYDROGENASE"/>
    <property type="match status" value="1"/>
</dbReference>
<dbReference type="Pfam" id="PF13561">
    <property type="entry name" value="adh_short_C2"/>
    <property type="match status" value="1"/>
</dbReference>
<dbReference type="SUPFAM" id="SSF51735">
    <property type="entry name" value="NAD(P)-binding Rossmann-fold domains"/>
    <property type="match status" value="1"/>
</dbReference>
<gene>
    <name evidence="4" type="ORF">E0493_07325</name>
</gene>
<keyword evidence="2" id="KW-0560">Oxidoreductase</keyword>
<evidence type="ECO:0000259" key="3">
    <source>
        <dbReference type="SMART" id="SM00822"/>
    </source>
</evidence>
<dbReference type="InterPro" id="IPR051122">
    <property type="entry name" value="SDR_DHRS6-like"/>
</dbReference>
<organism evidence="4 5">
    <name type="scientific">Teichococcus coralli</name>
    <dbReference type="NCBI Taxonomy" id="2545983"/>
    <lineage>
        <taxon>Bacteria</taxon>
        <taxon>Pseudomonadati</taxon>
        <taxon>Pseudomonadota</taxon>
        <taxon>Alphaproteobacteria</taxon>
        <taxon>Acetobacterales</taxon>
        <taxon>Roseomonadaceae</taxon>
        <taxon>Roseomonas</taxon>
    </lineage>
</organism>
<evidence type="ECO:0000313" key="4">
    <source>
        <dbReference type="EMBL" id="MXP63164.1"/>
    </source>
</evidence>
<sequence length="242" mass="24318">MAERVVVLGATGGVGKALSRRLIARGAEPFLIARDADRLAALAREIEAPFAPADATDPDALAAAIGRAGPRLAGLAYCIGSIPLRPLKRLTAADFAEAFRLNATGAALAVQAAQPALAAADGGGSVVLFSSIAARAGFPSHALIAAAKAAVEGLVVALGAELAPAIRVNAVAPSLMRTRMAAAMTESAQMAEAIARLHPLPRLGEPEDAAALADFLLSPQAGWISGQVVGVDGGRGTLRVKG</sequence>
<comment type="caution">
    <text evidence="4">The sequence shown here is derived from an EMBL/GenBank/DDBJ whole genome shotgun (WGS) entry which is preliminary data.</text>
</comment>
<dbReference type="InterPro" id="IPR002347">
    <property type="entry name" value="SDR_fam"/>
</dbReference>
<dbReference type="InterPro" id="IPR057326">
    <property type="entry name" value="KR_dom"/>
</dbReference>
<evidence type="ECO:0000256" key="1">
    <source>
        <dbReference type="ARBA" id="ARBA00006484"/>
    </source>
</evidence>